<feature type="signal peptide" evidence="2">
    <location>
        <begin position="1"/>
        <end position="22"/>
    </location>
</feature>
<protein>
    <recommendedName>
        <fullName evidence="5">Mercuric ion transport protein</fullName>
    </recommendedName>
</protein>
<keyword evidence="4" id="KW-1185">Reference proteome</keyword>
<dbReference type="PROSITE" id="PS51257">
    <property type="entry name" value="PROKAR_LIPOPROTEIN"/>
    <property type="match status" value="1"/>
</dbReference>
<accession>A0A934SBI3</accession>
<dbReference type="Proteomes" id="UP000640485">
    <property type="component" value="Unassembled WGS sequence"/>
</dbReference>
<feature type="chain" id="PRO_5036875511" description="Mercuric ion transport protein" evidence="2">
    <location>
        <begin position="23"/>
        <end position="82"/>
    </location>
</feature>
<name>A0A934SBI3_9RHOB</name>
<organism evidence="3 4">
    <name type="scientific">Paracoccus caeni</name>
    <dbReference type="NCBI Taxonomy" id="657651"/>
    <lineage>
        <taxon>Bacteria</taxon>
        <taxon>Pseudomonadati</taxon>
        <taxon>Pseudomonadota</taxon>
        <taxon>Alphaproteobacteria</taxon>
        <taxon>Rhodobacterales</taxon>
        <taxon>Paracoccaceae</taxon>
        <taxon>Paracoccus</taxon>
    </lineage>
</organism>
<keyword evidence="1" id="KW-0472">Membrane</keyword>
<sequence>MKTKSTFKGLLAAGGLAALACAACCAPLIVASVTALLAGGAGIALFGTVGLVVVAMAAPLLYLYLRRRQARRCGCGGDCRTR</sequence>
<dbReference type="AlphaFoldDB" id="A0A934SBI3"/>
<feature type="transmembrane region" description="Helical" evidence="1">
    <location>
        <begin position="35"/>
        <end position="62"/>
    </location>
</feature>
<gene>
    <name evidence="3" type="ORF">JJJ17_07505</name>
</gene>
<dbReference type="EMBL" id="JAEPRQ010000002">
    <property type="protein sequence ID" value="MBK4215766.1"/>
    <property type="molecule type" value="Genomic_DNA"/>
</dbReference>
<evidence type="ECO:0008006" key="5">
    <source>
        <dbReference type="Google" id="ProtNLM"/>
    </source>
</evidence>
<evidence type="ECO:0000256" key="2">
    <source>
        <dbReference type="SAM" id="SignalP"/>
    </source>
</evidence>
<reference evidence="3" key="1">
    <citation type="submission" date="2021-01" db="EMBL/GenBank/DDBJ databases">
        <title>Paracoccus amoyensis sp. nov., isolated from the surface seawater along the coast of Xiamen Island, China.</title>
        <authorList>
            <person name="Lyu L."/>
        </authorList>
    </citation>
    <scope>NUCLEOTIDE SEQUENCE</scope>
    <source>
        <strain evidence="3">MJ17</strain>
    </source>
</reference>
<comment type="caution">
    <text evidence="3">The sequence shown here is derived from an EMBL/GenBank/DDBJ whole genome shotgun (WGS) entry which is preliminary data.</text>
</comment>
<evidence type="ECO:0000256" key="1">
    <source>
        <dbReference type="SAM" id="Phobius"/>
    </source>
</evidence>
<evidence type="ECO:0000313" key="4">
    <source>
        <dbReference type="Proteomes" id="UP000640485"/>
    </source>
</evidence>
<proteinExistence type="predicted"/>
<keyword evidence="1" id="KW-1133">Transmembrane helix</keyword>
<keyword evidence="1" id="KW-0812">Transmembrane</keyword>
<dbReference type="RefSeq" id="WP_200685089.1">
    <property type="nucleotide sequence ID" value="NZ_JAEPRQ010000002.1"/>
</dbReference>
<evidence type="ECO:0000313" key="3">
    <source>
        <dbReference type="EMBL" id="MBK4215766.1"/>
    </source>
</evidence>
<keyword evidence="2" id="KW-0732">Signal</keyword>